<evidence type="ECO:0000313" key="4">
    <source>
        <dbReference type="Proteomes" id="UP000184097"/>
    </source>
</evidence>
<dbReference type="GO" id="GO:0016757">
    <property type="term" value="F:glycosyltransferase activity"/>
    <property type="evidence" value="ECO:0007669"/>
    <property type="project" value="InterPro"/>
</dbReference>
<dbReference type="Gene3D" id="3.40.50.2000">
    <property type="entry name" value="Glycogen Phosphorylase B"/>
    <property type="match status" value="2"/>
</dbReference>
<reference evidence="3 4" key="1">
    <citation type="submission" date="2016-12" db="EMBL/GenBank/DDBJ databases">
        <authorList>
            <person name="Song W.-J."/>
            <person name="Kurnit D.M."/>
        </authorList>
    </citation>
    <scope>NUCLEOTIDE SEQUENCE [LARGE SCALE GENOMIC DNA]</scope>
    <source>
        <strain evidence="3 4">DSM 14810</strain>
    </source>
</reference>
<dbReference type="Pfam" id="PF00534">
    <property type="entry name" value="Glycos_transf_1"/>
    <property type="match status" value="1"/>
</dbReference>
<feature type="domain" description="Glycosyl transferase family 1" evidence="1">
    <location>
        <begin position="227"/>
        <end position="387"/>
    </location>
</feature>
<feature type="domain" description="Glycosyltransferase subfamily 4-like N-terminal" evidence="2">
    <location>
        <begin position="14"/>
        <end position="221"/>
    </location>
</feature>
<dbReference type="Proteomes" id="UP000184097">
    <property type="component" value="Unassembled WGS sequence"/>
</dbReference>
<dbReference type="AlphaFoldDB" id="A0A1M7T538"/>
<protein>
    <submittedName>
        <fullName evidence="3">Glycosyltransferase involved in cell wall bisynthesis</fullName>
    </submittedName>
</protein>
<dbReference type="RefSeq" id="WP_072705641.1">
    <property type="nucleotide sequence ID" value="NZ_FRDH01000017.1"/>
</dbReference>
<dbReference type="InterPro" id="IPR028098">
    <property type="entry name" value="Glyco_trans_4-like_N"/>
</dbReference>
<evidence type="ECO:0000259" key="2">
    <source>
        <dbReference type="Pfam" id="PF13439"/>
    </source>
</evidence>
<sequence>MKVLQISFSVSPSTSCVRLKEALKGQGVDVKILTMHASNALVNDHDIIVIKKTIWTKVYKRICETIWKVIFDRKYQQRKPSIFDGGYDGIQYRYIKNIIAEADVVHIHWALMLINYRNLKEILRDKKNVIWTAHDCWPFTGGCHHFDAGCDAYKYNCGKCPLLLSNNSRDITNLIMKAKRKAFSSNIVMIGPSRWISERMKESSLFCNSMVQTIPNALNCEKYLVKDRRSIREKHGIDANQKVIMVGAYSMASPYKGYSYFLEILKKLSMNSNLDKLLVITFGNIDDTEIYDGIETKHFGYIENEDKMVELYNLADVFLLTSVNENLPTVVMESMACGTPVATFDVGGVRDMVDHKKDGYVARKFDVEDLVEGIKWCIENGNSIRSDMHMKMEKYCAYDIVAKKHIELYESVK</sequence>
<accession>A0A1M7T538</accession>
<dbReference type="EMBL" id="FRDH01000017">
    <property type="protein sequence ID" value="SHN65808.1"/>
    <property type="molecule type" value="Genomic_DNA"/>
</dbReference>
<keyword evidence="3" id="KW-0808">Transferase</keyword>
<proteinExistence type="predicted"/>
<dbReference type="SUPFAM" id="SSF53756">
    <property type="entry name" value="UDP-Glycosyltransferase/glycogen phosphorylase"/>
    <property type="match status" value="1"/>
</dbReference>
<evidence type="ECO:0000259" key="1">
    <source>
        <dbReference type="Pfam" id="PF00534"/>
    </source>
</evidence>
<gene>
    <name evidence="3" type="ORF">SAMN02745247_03015</name>
</gene>
<dbReference type="InterPro" id="IPR001296">
    <property type="entry name" value="Glyco_trans_1"/>
</dbReference>
<dbReference type="Pfam" id="PF13439">
    <property type="entry name" value="Glyco_transf_4"/>
    <property type="match status" value="1"/>
</dbReference>
<organism evidence="3 4">
    <name type="scientific">Butyrivibrio hungatei DSM 14810</name>
    <dbReference type="NCBI Taxonomy" id="1121132"/>
    <lineage>
        <taxon>Bacteria</taxon>
        <taxon>Bacillati</taxon>
        <taxon>Bacillota</taxon>
        <taxon>Clostridia</taxon>
        <taxon>Lachnospirales</taxon>
        <taxon>Lachnospiraceae</taxon>
        <taxon>Butyrivibrio</taxon>
    </lineage>
</organism>
<dbReference type="PANTHER" id="PTHR12526">
    <property type="entry name" value="GLYCOSYLTRANSFERASE"/>
    <property type="match status" value="1"/>
</dbReference>
<name>A0A1M7T538_9FIRM</name>
<evidence type="ECO:0000313" key="3">
    <source>
        <dbReference type="EMBL" id="SHN65808.1"/>
    </source>
</evidence>
<dbReference type="PANTHER" id="PTHR12526:SF637">
    <property type="entry name" value="GLYCOSYLTRANSFERASE EPSF-RELATED"/>
    <property type="match status" value="1"/>
</dbReference>